<feature type="non-terminal residue" evidence="1">
    <location>
        <position position="54"/>
    </location>
</feature>
<sequence length="54" mass="5911">MFFSCFTDAWQVHGKAKDLIDLLFDALLWKGVEGTASLALGNFVSANGHIDLIL</sequence>
<protein>
    <submittedName>
        <fullName evidence="1">Uncharacterized protein</fullName>
    </submittedName>
</protein>
<organism evidence="1 2">
    <name type="scientific">Prorocentrum cordatum</name>
    <dbReference type="NCBI Taxonomy" id="2364126"/>
    <lineage>
        <taxon>Eukaryota</taxon>
        <taxon>Sar</taxon>
        <taxon>Alveolata</taxon>
        <taxon>Dinophyceae</taxon>
        <taxon>Prorocentrales</taxon>
        <taxon>Prorocentraceae</taxon>
        <taxon>Prorocentrum</taxon>
    </lineage>
</organism>
<dbReference type="Proteomes" id="UP001189429">
    <property type="component" value="Unassembled WGS sequence"/>
</dbReference>
<comment type="caution">
    <text evidence="1">The sequence shown here is derived from an EMBL/GenBank/DDBJ whole genome shotgun (WGS) entry which is preliminary data.</text>
</comment>
<evidence type="ECO:0000313" key="1">
    <source>
        <dbReference type="EMBL" id="CAK0838408.1"/>
    </source>
</evidence>
<reference evidence="1" key="1">
    <citation type="submission" date="2023-10" db="EMBL/GenBank/DDBJ databases">
        <authorList>
            <person name="Chen Y."/>
            <person name="Shah S."/>
            <person name="Dougan E. K."/>
            <person name="Thang M."/>
            <person name="Chan C."/>
        </authorList>
    </citation>
    <scope>NUCLEOTIDE SEQUENCE [LARGE SCALE GENOMIC DNA]</scope>
</reference>
<evidence type="ECO:0000313" key="2">
    <source>
        <dbReference type="Proteomes" id="UP001189429"/>
    </source>
</evidence>
<dbReference type="EMBL" id="CAUYUJ010014221">
    <property type="protein sequence ID" value="CAK0838408.1"/>
    <property type="molecule type" value="Genomic_DNA"/>
</dbReference>
<keyword evidence="2" id="KW-1185">Reference proteome</keyword>
<gene>
    <name evidence="1" type="ORF">PCOR1329_LOCUS34362</name>
</gene>
<accession>A0ABN9T1I4</accession>
<proteinExistence type="predicted"/>
<name>A0ABN9T1I4_9DINO</name>